<dbReference type="GO" id="GO:0005829">
    <property type="term" value="C:cytosol"/>
    <property type="evidence" value="ECO:0007669"/>
    <property type="project" value="TreeGrafter"/>
</dbReference>
<comment type="caution">
    <text evidence="2">The sequence shown here is derived from an EMBL/GenBank/DDBJ whole genome shotgun (WGS) entry which is preliminary data.</text>
</comment>
<feature type="domain" description="CheW-like" evidence="1">
    <location>
        <begin position="2"/>
        <end position="147"/>
    </location>
</feature>
<dbReference type="PANTHER" id="PTHR22617:SF43">
    <property type="entry name" value="PROTEIN PILI"/>
    <property type="match status" value="1"/>
</dbReference>
<protein>
    <submittedName>
        <fullName evidence="2">Chemotaxis protein CheW</fullName>
    </submittedName>
</protein>
<dbReference type="GO" id="GO:0007165">
    <property type="term" value="P:signal transduction"/>
    <property type="evidence" value="ECO:0007669"/>
    <property type="project" value="InterPro"/>
</dbReference>
<dbReference type="RefSeq" id="WP_129402724.1">
    <property type="nucleotide sequence ID" value="NZ_SBKP01000001.1"/>
</dbReference>
<dbReference type="PANTHER" id="PTHR22617">
    <property type="entry name" value="CHEMOTAXIS SENSOR HISTIDINE KINASE-RELATED"/>
    <property type="match status" value="1"/>
</dbReference>
<evidence type="ECO:0000259" key="1">
    <source>
        <dbReference type="PROSITE" id="PS50851"/>
    </source>
</evidence>
<keyword evidence="3" id="KW-1185">Reference proteome</keyword>
<evidence type="ECO:0000313" key="3">
    <source>
        <dbReference type="Proteomes" id="UP000290958"/>
    </source>
</evidence>
<gene>
    <name evidence="2" type="ORF">EQG66_01330</name>
</gene>
<sequence>MSALYLFARIAGTAVAISTDEVDAVVRLHELSPVPGVPGHVAGLAALRSRVLTIIDAATLVRSERQLPDDARAHDGDCHAIVCEIGGHGYGILVDRVDDIQTVEAAPLPICGRIEPTWQSYARGVIETGGEPYFVVTLASFLDSCLSAQAA</sequence>
<evidence type="ECO:0000313" key="2">
    <source>
        <dbReference type="EMBL" id="RXR30957.1"/>
    </source>
</evidence>
<dbReference type="OrthoDB" id="7390823at2"/>
<dbReference type="PROSITE" id="PS50851">
    <property type="entry name" value="CHEW"/>
    <property type="match status" value="1"/>
</dbReference>
<dbReference type="GO" id="GO:0006935">
    <property type="term" value="P:chemotaxis"/>
    <property type="evidence" value="ECO:0007669"/>
    <property type="project" value="InterPro"/>
</dbReference>
<dbReference type="EMBL" id="SBKP01000001">
    <property type="protein sequence ID" value="RXR30957.1"/>
    <property type="molecule type" value="Genomic_DNA"/>
</dbReference>
<organism evidence="2 3">
    <name type="scientific">Sphingobium fluviale</name>
    <dbReference type="NCBI Taxonomy" id="2506423"/>
    <lineage>
        <taxon>Bacteria</taxon>
        <taxon>Pseudomonadati</taxon>
        <taxon>Pseudomonadota</taxon>
        <taxon>Alphaproteobacteria</taxon>
        <taxon>Sphingomonadales</taxon>
        <taxon>Sphingomonadaceae</taxon>
        <taxon>Sphingobium</taxon>
    </lineage>
</organism>
<dbReference type="Pfam" id="PF01584">
    <property type="entry name" value="CheW"/>
    <property type="match status" value="1"/>
</dbReference>
<dbReference type="InterPro" id="IPR036061">
    <property type="entry name" value="CheW-like_dom_sf"/>
</dbReference>
<dbReference type="Gene3D" id="2.40.50.180">
    <property type="entry name" value="CheA-289, Domain 4"/>
    <property type="match status" value="1"/>
</dbReference>
<reference evidence="3" key="1">
    <citation type="submission" date="2019-01" db="EMBL/GenBank/DDBJ databases">
        <title>Cytophagaceae bacterium strain CAR-16.</title>
        <authorList>
            <person name="Chen W.-M."/>
        </authorList>
    </citation>
    <scope>NUCLEOTIDE SEQUENCE [LARGE SCALE GENOMIC DNA]</scope>
    <source>
        <strain evidence="3">CHR27</strain>
    </source>
</reference>
<proteinExistence type="predicted"/>
<dbReference type="AlphaFoldDB" id="A0A4Q1KME7"/>
<name>A0A4Q1KME7_9SPHN</name>
<dbReference type="SMART" id="SM00260">
    <property type="entry name" value="CheW"/>
    <property type="match status" value="1"/>
</dbReference>
<dbReference type="SUPFAM" id="SSF50341">
    <property type="entry name" value="CheW-like"/>
    <property type="match status" value="1"/>
</dbReference>
<dbReference type="Proteomes" id="UP000290958">
    <property type="component" value="Unassembled WGS sequence"/>
</dbReference>
<dbReference type="Gene3D" id="2.30.30.40">
    <property type="entry name" value="SH3 Domains"/>
    <property type="match status" value="1"/>
</dbReference>
<accession>A0A4Q1KME7</accession>
<dbReference type="InterPro" id="IPR039315">
    <property type="entry name" value="CheW"/>
</dbReference>
<dbReference type="InterPro" id="IPR002545">
    <property type="entry name" value="CheW-lke_dom"/>
</dbReference>